<feature type="compositionally biased region" description="Basic and acidic residues" evidence="1">
    <location>
        <begin position="27"/>
        <end position="38"/>
    </location>
</feature>
<name>A0A8J5WKY1_ZIZPA</name>
<accession>A0A8J5WKY1</accession>
<sequence length="78" mass="8091">MGSPMLSLVGARGGTLAVDSPKVSSVIEERPESKEGCRHGGGRGVRIGGRSPFSRGFRGGFLVVGRFFSGGVAKSLKR</sequence>
<dbReference type="AlphaFoldDB" id="A0A8J5WKY1"/>
<evidence type="ECO:0000313" key="2">
    <source>
        <dbReference type="EMBL" id="KAG8091531.1"/>
    </source>
</evidence>
<evidence type="ECO:0000313" key="3">
    <source>
        <dbReference type="Proteomes" id="UP000729402"/>
    </source>
</evidence>
<feature type="region of interest" description="Disordered" evidence="1">
    <location>
        <begin position="20"/>
        <end position="44"/>
    </location>
</feature>
<keyword evidence="3" id="KW-1185">Reference proteome</keyword>
<reference evidence="2" key="1">
    <citation type="journal article" date="2021" name="bioRxiv">
        <title>Whole Genome Assembly and Annotation of Northern Wild Rice, Zizania palustris L., Supports a Whole Genome Duplication in the Zizania Genus.</title>
        <authorList>
            <person name="Haas M."/>
            <person name="Kono T."/>
            <person name="Macchietto M."/>
            <person name="Millas R."/>
            <person name="McGilp L."/>
            <person name="Shao M."/>
            <person name="Duquette J."/>
            <person name="Hirsch C.N."/>
            <person name="Kimball J."/>
        </authorList>
    </citation>
    <scope>NUCLEOTIDE SEQUENCE</scope>
    <source>
        <tissue evidence="2">Fresh leaf tissue</tissue>
    </source>
</reference>
<gene>
    <name evidence="2" type="ORF">GUJ93_ZPchr0012g20510</name>
</gene>
<proteinExistence type="predicted"/>
<comment type="caution">
    <text evidence="2">The sequence shown here is derived from an EMBL/GenBank/DDBJ whole genome shotgun (WGS) entry which is preliminary data.</text>
</comment>
<protein>
    <submittedName>
        <fullName evidence="2">Uncharacterized protein</fullName>
    </submittedName>
</protein>
<dbReference type="Proteomes" id="UP000729402">
    <property type="component" value="Unassembled WGS sequence"/>
</dbReference>
<evidence type="ECO:0000256" key="1">
    <source>
        <dbReference type="SAM" id="MobiDB-lite"/>
    </source>
</evidence>
<reference evidence="2" key="2">
    <citation type="submission" date="2021-02" db="EMBL/GenBank/DDBJ databases">
        <authorList>
            <person name="Kimball J.A."/>
            <person name="Haas M.W."/>
            <person name="Macchietto M."/>
            <person name="Kono T."/>
            <person name="Duquette J."/>
            <person name="Shao M."/>
        </authorList>
    </citation>
    <scope>NUCLEOTIDE SEQUENCE</scope>
    <source>
        <tissue evidence="2">Fresh leaf tissue</tissue>
    </source>
</reference>
<dbReference type="EMBL" id="JAAALK010000080">
    <property type="protein sequence ID" value="KAG8091531.1"/>
    <property type="molecule type" value="Genomic_DNA"/>
</dbReference>
<organism evidence="2 3">
    <name type="scientific">Zizania palustris</name>
    <name type="common">Northern wild rice</name>
    <dbReference type="NCBI Taxonomy" id="103762"/>
    <lineage>
        <taxon>Eukaryota</taxon>
        <taxon>Viridiplantae</taxon>
        <taxon>Streptophyta</taxon>
        <taxon>Embryophyta</taxon>
        <taxon>Tracheophyta</taxon>
        <taxon>Spermatophyta</taxon>
        <taxon>Magnoliopsida</taxon>
        <taxon>Liliopsida</taxon>
        <taxon>Poales</taxon>
        <taxon>Poaceae</taxon>
        <taxon>BOP clade</taxon>
        <taxon>Oryzoideae</taxon>
        <taxon>Oryzeae</taxon>
        <taxon>Zizaniinae</taxon>
        <taxon>Zizania</taxon>
    </lineage>
</organism>